<dbReference type="Proteomes" id="UP001600894">
    <property type="component" value="Unassembled WGS sequence"/>
</dbReference>
<dbReference type="EMBL" id="BAABXL010000001">
    <property type="protein sequence ID" value="GAA6269335.1"/>
    <property type="molecule type" value="Genomic_DNA"/>
</dbReference>
<dbReference type="InterPro" id="IPR024760">
    <property type="entry name" value="HTH_dom_conjug_TS-like"/>
</dbReference>
<evidence type="ECO:0000313" key="3">
    <source>
        <dbReference type="Proteomes" id="UP001600894"/>
    </source>
</evidence>
<accession>A0ABQ0AZ84</accession>
<feature type="domain" description="Helix-turn-helix conjugative transposon-like" evidence="1">
    <location>
        <begin position="6"/>
        <end position="60"/>
    </location>
</feature>
<name>A0ABQ0AZ84_9FIRM</name>
<dbReference type="RefSeq" id="WP_390470079.1">
    <property type="nucleotide sequence ID" value="NZ_BAABXL010000001.1"/>
</dbReference>
<dbReference type="Pfam" id="PF12645">
    <property type="entry name" value="HTH_16"/>
    <property type="match status" value="1"/>
</dbReference>
<proteinExistence type="predicted"/>
<protein>
    <recommendedName>
        <fullName evidence="1">Helix-turn-helix conjugative transposon-like domain-containing protein</fullName>
    </recommendedName>
</protein>
<evidence type="ECO:0000313" key="2">
    <source>
        <dbReference type="EMBL" id="GAA6269335.1"/>
    </source>
</evidence>
<comment type="caution">
    <text evidence="2">The sequence shown here is derived from an EMBL/GenBank/DDBJ whole genome shotgun (WGS) entry which is preliminary data.</text>
</comment>
<sequence>MTDFKELLLQAQTGVDSAVIRLLELYKPLLVKNAIICGRFDEDLYQELCITFLKCIRNFRV</sequence>
<reference evidence="2 3" key="1">
    <citation type="submission" date="2024-04" db="EMBL/GenBank/DDBJ databases">
        <title>Defined microbial consortia suppress multidrug-resistant proinflammatory Enterobacteriaceae via ecological control.</title>
        <authorList>
            <person name="Furuichi M."/>
            <person name="Kawaguchi T."/>
            <person name="Pust M."/>
            <person name="Yasuma K."/>
            <person name="Plichta D."/>
            <person name="Hasegawa N."/>
            <person name="Ohya T."/>
            <person name="Bhattarai S."/>
            <person name="Sasajima S."/>
            <person name="Aoto Y."/>
            <person name="Tuganbaev T."/>
            <person name="Yaginuma M."/>
            <person name="Ueda M."/>
            <person name="Okahashi N."/>
            <person name="Amafuji K."/>
            <person name="Kiridooshi Y."/>
            <person name="Sugita K."/>
            <person name="Strazar M."/>
            <person name="Skelly A."/>
            <person name="Suda W."/>
            <person name="Hattori M."/>
            <person name="Nakamoto N."/>
            <person name="Caballero S."/>
            <person name="Norman J."/>
            <person name="Olle B."/>
            <person name="Tanoue T."/>
            <person name="Arita M."/>
            <person name="Bucci V."/>
            <person name="Atarashi K."/>
            <person name="Xavier R."/>
            <person name="Honda K."/>
        </authorList>
    </citation>
    <scope>NUCLEOTIDE SEQUENCE [LARGE SCALE GENOMIC DNA]</scope>
    <source>
        <strain evidence="3">f13</strain>
    </source>
</reference>
<keyword evidence="3" id="KW-1185">Reference proteome</keyword>
<gene>
    <name evidence="2" type="ORF">F130042H8_23950</name>
</gene>
<evidence type="ECO:0000259" key="1">
    <source>
        <dbReference type="Pfam" id="PF12645"/>
    </source>
</evidence>
<organism evidence="2 3">
    <name type="scientific">Enterocloster alcoholdehydrogenati</name>
    <dbReference type="NCBI Taxonomy" id="2547410"/>
    <lineage>
        <taxon>Bacteria</taxon>
        <taxon>Bacillati</taxon>
        <taxon>Bacillota</taxon>
        <taxon>Clostridia</taxon>
        <taxon>Lachnospirales</taxon>
        <taxon>Lachnospiraceae</taxon>
        <taxon>Enterocloster</taxon>
    </lineage>
</organism>